<protein>
    <submittedName>
        <fullName evidence="2">DUF6362 family protein</fullName>
    </submittedName>
</protein>
<gene>
    <name evidence="2" type="ORF">ACFPK2_18940</name>
</gene>
<keyword evidence="3" id="KW-1185">Reference proteome</keyword>
<dbReference type="InterPro" id="IPR045942">
    <property type="entry name" value="DUF6362"/>
</dbReference>
<dbReference type="Pfam" id="PF19889">
    <property type="entry name" value="DUF6362"/>
    <property type="match status" value="1"/>
</dbReference>
<evidence type="ECO:0000313" key="3">
    <source>
        <dbReference type="Proteomes" id="UP001595976"/>
    </source>
</evidence>
<dbReference type="Proteomes" id="UP001595976">
    <property type="component" value="Unassembled WGS sequence"/>
</dbReference>
<comment type="caution">
    <text evidence="2">The sequence shown here is derived from an EMBL/GenBank/DDBJ whole genome shotgun (WGS) entry which is preliminary data.</text>
</comment>
<evidence type="ECO:0000259" key="1">
    <source>
        <dbReference type="Pfam" id="PF19889"/>
    </source>
</evidence>
<name>A0ABW0F780_9HYPH</name>
<organism evidence="2 3">
    <name type="scientific">Bosea minatitlanensis</name>
    <dbReference type="NCBI Taxonomy" id="128782"/>
    <lineage>
        <taxon>Bacteria</taxon>
        <taxon>Pseudomonadati</taxon>
        <taxon>Pseudomonadota</taxon>
        <taxon>Alphaproteobacteria</taxon>
        <taxon>Hyphomicrobiales</taxon>
        <taxon>Boseaceae</taxon>
        <taxon>Bosea</taxon>
    </lineage>
</organism>
<accession>A0ABW0F780</accession>
<feature type="domain" description="DUF6362" evidence="1">
    <location>
        <begin position="21"/>
        <end position="117"/>
    </location>
</feature>
<proteinExistence type="predicted"/>
<evidence type="ECO:0000313" key="2">
    <source>
        <dbReference type="EMBL" id="MFC5295072.1"/>
    </source>
</evidence>
<dbReference type="EMBL" id="JBHSLI010000008">
    <property type="protein sequence ID" value="MFC5295072.1"/>
    <property type="molecule type" value="Genomic_DNA"/>
</dbReference>
<sequence>MSEWTPSLVEARLAEAAYVLKRLPSARVQGYFSTWPKIFYEFSDLVGQEPRPMRVPPSPAAISRMEETLSWTTGLDPVDGKIIWLRAHGERWKTICWTVGLQRSAANEHWLYALCVIAWRLNHRPVPKLRSRRYVIEMVKRACEPLELPQE</sequence>
<reference evidence="3" key="1">
    <citation type="journal article" date="2019" name="Int. J. Syst. Evol. Microbiol.">
        <title>The Global Catalogue of Microorganisms (GCM) 10K type strain sequencing project: providing services to taxonomists for standard genome sequencing and annotation.</title>
        <authorList>
            <consortium name="The Broad Institute Genomics Platform"/>
            <consortium name="The Broad Institute Genome Sequencing Center for Infectious Disease"/>
            <person name="Wu L."/>
            <person name="Ma J."/>
        </authorList>
    </citation>
    <scope>NUCLEOTIDE SEQUENCE [LARGE SCALE GENOMIC DNA]</scope>
    <source>
        <strain evidence="3">CGMCC 1.15643</strain>
    </source>
</reference>
<dbReference type="RefSeq" id="WP_144341302.1">
    <property type="nucleotide sequence ID" value="NZ_JAOAOS010000008.1"/>
</dbReference>